<evidence type="ECO:0000313" key="1">
    <source>
        <dbReference type="EMBL" id="KAF1999890.1"/>
    </source>
</evidence>
<protein>
    <submittedName>
        <fullName evidence="1">Uncharacterized protein</fullName>
    </submittedName>
</protein>
<gene>
    <name evidence="1" type="ORF">P154DRAFT_211169</name>
</gene>
<evidence type="ECO:0000313" key="2">
    <source>
        <dbReference type="Proteomes" id="UP000799779"/>
    </source>
</evidence>
<proteinExistence type="predicted"/>
<organism evidence="1 2">
    <name type="scientific">Amniculicola lignicola CBS 123094</name>
    <dbReference type="NCBI Taxonomy" id="1392246"/>
    <lineage>
        <taxon>Eukaryota</taxon>
        <taxon>Fungi</taxon>
        <taxon>Dikarya</taxon>
        <taxon>Ascomycota</taxon>
        <taxon>Pezizomycotina</taxon>
        <taxon>Dothideomycetes</taxon>
        <taxon>Pleosporomycetidae</taxon>
        <taxon>Pleosporales</taxon>
        <taxon>Amniculicolaceae</taxon>
        <taxon>Amniculicola</taxon>
    </lineage>
</organism>
<accession>A0A6A5WDF0</accession>
<dbReference type="AlphaFoldDB" id="A0A6A5WDF0"/>
<reference evidence="1" key="1">
    <citation type="journal article" date="2020" name="Stud. Mycol.">
        <title>101 Dothideomycetes genomes: a test case for predicting lifestyles and emergence of pathogens.</title>
        <authorList>
            <person name="Haridas S."/>
            <person name="Albert R."/>
            <person name="Binder M."/>
            <person name="Bloem J."/>
            <person name="Labutti K."/>
            <person name="Salamov A."/>
            <person name="Andreopoulos B."/>
            <person name="Baker S."/>
            <person name="Barry K."/>
            <person name="Bills G."/>
            <person name="Bluhm B."/>
            <person name="Cannon C."/>
            <person name="Castanera R."/>
            <person name="Culley D."/>
            <person name="Daum C."/>
            <person name="Ezra D."/>
            <person name="Gonzalez J."/>
            <person name="Henrissat B."/>
            <person name="Kuo A."/>
            <person name="Liang C."/>
            <person name="Lipzen A."/>
            <person name="Lutzoni F."/>
            <person name="Magnuson J."/>
            <person name="Mondo S."/>
            <person name="Nolan M."/>
            <person name="Ohm R."/>
            <person name="Pangilinan J."/>
            <person name="Park H.-J."/>
            <person name="Ramirez L."/>
            <person name="Alfaro M."/>
            <person name="Sun H."/>
            <person name="Tritt A."/>
            <person name="Yoshinaga Y."/>
            <person name="Zwiers L.-H."/>
            <person name="Turgeon B."/>
            <person name="Goodwin S."/>
            <person name="Spatafora J."/>
            <person name="Crous P."/>
            <person name="Grigoriev I."/>
        </authorList>
    </citation>
    <scope>NUCLEOTIDE SEQUENCE</scope>
    <source>
        <strain evidence="1">CBS 123094</strain>
    </source>
</reference>
<dbReference type="EMBL" id="ML977592">
    <property type="protein sequence ID" value="KAF1999890.1"/>
    <property type="molecule type" value="Genomic_DNA"/>
</dbReference>
<dbReference type="Proteomes" id="UP000799779">
    <property type="component" value="Unassembled WGS sequence"/>
</dbReference>
<keyword evidence="2" id="KW-1185">Reference proteome</keyword>
<sequence length="170" mass="19085">MRIRDLRSFNQMLRQHVLGHWHYYLGTRHPMYGACRFVPRRAMLAPYQPVQSAKICVGYRDSNASSLSSNGVRLKPCHVTSDVIATRARRDSPWQRAVYAAAHHPPPDGPRPIRAGPHNQNYPLFSAISNFSCMTSHLPASLPASLRTSPTDIYCHCIHPQNASDCIVPS</sequence>
<name>A0A6A5WDF0_9PLEO</name>